<dbReference type="Gene3D" id="3.40.50.720">
    <property type="entry name" value="NAD(P)-binding Rossmann-like Domain"/>
    <property type="match status" value="1"/>
</dbReference>
<dbReference type="PANTHER" id="PTHR43245:SF13">
    <property type="entry name" value="UDP-D-APIOSE_UDP-D-XYLOSE SYNTHASE 2"/>
    <property type="match status" value="1"/>
</dbReference>
<sequence length="309" mass="32940">MILGGTEFVGRATAVEAVRRGAEVTVFNRGRHPAPAGVTSVTGDRLTLESLPGTWDAVVDTWSGAAEAVERTARLLKGRAGHYGYVSTRSVFRLDDPTRLVDAEEAGYAGDKLRGELATEEFGGPVLLARAGLILGPHENIGRLPWWLNRLARGGPTLAPGPRDLPLQYVDARDLANFLLDSAAAGTTGPFNVISESGHTTMGELLETAAEVTGGRAELRWTDPETIAAAGIEPWTDLPIWLPPGELHDFLHGGDVTDTLAAGLRCRPVRETIADTWAWLQSLPGEAPQRPDRPAVGLDPAVEAKVLGE</sequence>
<dbReference type="EMBL" id="BOMV01000065">
    <property type="protein sequence ID" value="GIE98759.1"/>
    <property type="molecule type" value="Genomic_DNA"/>
</dbReference>
<evidence type="ECO:0000313" key="2">
    <source>
        <dbReference type="Proteomes" id="UP000636960"/>
    </source>
</evidence>
<dbReference type="Proteomes" id="UP000636960">
    <property type="component" value="Unassembled WGS sequence"/>
</dbReference>
<organism evidence="1 2">
    <name type="scientific">Paractinoplanes rishiriensis</name>
    <dbReference type="NCBI Taxonomy" id="1050105"/>
    <lineage>
        <taxon>Bacteria</taxon>
        <taxon>Bacillati</taxon>
        <taxon>Actinomycetota</taxon>
        <taxon>Actinomycetes</taxon>
        <taxon>Micromonosporales</taxon>
        <taxon>Micromonosporaceae</taxon>
        <taxon>Paractinoplanes</taxon>
    </lineage>
</organism>
<dbReference type="SUPFAM" id="SSF51735">
    <property type="entry name" value="NAD(P)-binding Rossmann-fold domains"/>
    <property type="match status" value="1"/>
</dbReference>
<dbReference type="InterPro" id="IPR050177">
    <property type="entry name" value="Lipid_A_modif_metabolic_enz"/>
</dbReference>
<dbReference type="AlphaFoldDB" id="A0A919K3B9"/>
<evidence type="ECO:0000313" key="1">
    <source>
        <dbReference type="EMBL" id="GIE98759.1"/>
    </source>
</evidence>
<gene>
    <name evidence="1" type="ORF">Ari01nite_62240</name>
</gene>
<reference evidence="1" key="1">
    <citation type="submission" date="2021-01" db="EMBL/GenBank/DDBJ databases">
        <title>Whole genome shotgun sequence of Actinoplanes rishiriensis NBRC 108556.</title>
        <authorList>
            <person name="Komaki H."/>
            <person name="Tamura T."/>
        </authorList>
    </citation>
    <scope>NUCLEOTIDE SEQUENCE</scope>
    <source>
        <strain evidence="1">NBRC 108556</strain>
    </source>
</reference>
<protein>
    <submittedName>
        <fullName evidence="1">Reductase</fullName>
    </submittedName>
</protein>
<dbReference type="InterPro" id="IPR036291">
    <property type="entry name" value="NAD(P)-bd_dom_sf"/>
</dbReference>
<dbReference type="PANTHER" id="PTHR43245">
    <property type="entry name" value="BIFUNCTIONAL POLYMYXIN RESISTANCE PROTEIN ARNA"/>
    <property type="match status" value="1"/>
</dbReference>
<accession>A0A919K3B9</accession>
<keyword evidence="2" id="KW-1185">Reference proteome</keyword>
<comment type="caution">
    <text evidence="1">The sequence shown here is derived from an EMBL/GenBank/DDBJ whole genome shotgun (WGS) entry which is preliminary data.</text>
</comment>
<proteinExistence type="predicted"/>
<name>A0A919K3B9_9ACTN</name>